<dbReference type="Pfam" id="PF12043">
    <property type="entry name" value="DUF3527"/>
    <property type="match status" value="1"/>
</dbReference>
<evidence type="ECO:0000313" key="2">
    <source>
        <dbReference type="EMBL" id="KAI5083981.1"/>
    </source>
</evidence>
<feature type="region of interest" description="Disordered" evidence="1">
    <location>
        <begin position="677"/>
        <end position="699"/>
    </location>
</feature>
<dbReference type="InterPro" id="IPR021916">
    <property type="entry name" value="DUF3527"/>
</dbReference>
<evidence type="ECO:0000313" key="3">
    <source>
        <dbReference type="Proteomes" id="UP000886520"/>
    </source>
</evidence>
<dbReference type="EMBL" id="JABFUD020000001">
    <property type="protein sequence ID" value="KAI5083981.1"/>
    <property type="molecule type" value="Genomic_DNA"/>
</dbReference>
<accession>A0A9D4ZS46</accession>
<protein>
    <submittedName>
        <fullName evidence="2">Uncharacterized protein</fullName>
    </submittedName>
</protein>
<comment type="caution">
    <text evidence="2">The sequence shown here is derived from an EMBL/GenBank/DDBJ whole genome shotgun (WGS) entry which is preliminary data.</text>
</comment>
<feature type="region of interest" description="Disordered" evidence="1">
    <location>
        <begin position="544"/>
        <end position="569"/>
    </location>
</feature>
<dbReference type="Proteomes" id="UP000886520">
    <property type="component" value="Chromosome 1"/>
</dbReference>
<sequence length="850" mass="93052">MECGSGSENLADSESLPKLFLRCSRLQEPQSEGGGLDVGTEKLWEGQWPSLLKDWANSSIKSCDSPLASDSSSSLSTKDSSLFSWSENSYNAAKHVLRSPELLSSRFSGFSLFNSGKNNLEWECRDSFYSELSISKDDKQAGYSLHDNDKPCRLVQSACLGNIDESRPPELRCDTDDFHKGVVTEHLDGGWVSDTSNSARSLASLSSQDLQGSNLYTKDDDLGGDRWCGEHQWPVLTSLSRKHPVQADVGLVKPVQPQIPSTADLSGNDMGSKQNHNITEMCNGVSYANSFKDTASNAEDKSSYAGPHQQPNTGCLKECHKGHVAQGEGVSVMAEIVARHLQSTHKGSLPTPPNTVVPNFLQSGDAREPFSHKKASYSAAVKERFASSTMHGYLRSAEQGSSPCYSFFLDDSDEVLFARASRQERKSNKENCEWTYSFHSKKDNGKAKGAWKSWQKKENLASDLVASMRVSGLGHLKAKSSQDGRTKGARFVLYDGGGEHRGESQRAGTKSKMRGQPLTPVFENASSSQAGLIKEGTKHCCTHPDGRTAWHTKGSKKRSNSPETGKEESEIQEFVKARLNPIHSQQAELAAIVISTSVKEKKIKKKKESHVAQKDAAGWGINFLEKGTQSGWGLSLMDKSFSNPKNVEEMALCRALGRQGPPDCSTGDLATYRNAQVKPNNEKDKNPGNPCPDCAQKLPSKMNTRKNRLKVDVTVILPAGDHGLPDIDEDNTSGVCALYGPTPLLERWMSGGDCECGGWDMGCGMSVYKAETISLSRRTSNIALTRNDRLNWLSPGSPFKLFTQGYMCKKVLVLEMVEAGLFSLSFQARVSPLQAFAIAVALFHQQMIEK</sequence>
<dbReference type="PANTHER" id="PTHR31390:SF2">
    <property type="entry name" value="EXPRESSED PROTEIN"/>
    <property type="match status" value="1"/>
</dbReference>
<dbReference type="OrthoDB" id="1898655at2759"/>
<keyword evidence="3" id="KW-1185">Reference proteome</keyword>
<reference evidence="2" key="1">
    <citation type="submission" date="2021-01" db="EMBL/GenBank/DDBJ databases">
        <title>Adiantum capillus-veneris genome.</title>
        <authorList>
            <person name="Fang Y."/>
            <person name="Liao Q."/>
        </authorList>
    </citation>
    <scope>NUCLEOTIDE SEQUENCE</scope>
    <source>
        <strain evidence="2">H3</strain>
        <tissue evidence="2">Leaf</tissue>
    </source>
</reference>
<name>A0A9D4ZS46_ADICA</name>
<feature type="region of interest" description="Disordered" evidence="1">
    <location>
        <begin position="493"/>
        <end position="516"/>
    </location>
</feature>
<dbReference type="PANTHER" id="PTHR31390">
    <property type="entry name" value="EXPRESSED PROTEIN"/>
    <property type="match status" value="1"/>
</dbReference>
<evidence type="ECO:0000256" key="1">
    <source>
        <dbReference type="SAM" id="MobiDB-lite"/>
    </source>
</evidence>
<proteinExistence type="predicted"/>
<organism evidence="2 3">
    <name type="scientific">Adiantum capillus-veneris</name>
    <name type="common">Maidenhair fern</name>
    <dbReference type="NCBI Taxonomy" id="13818"/>
    <lineage>
        <taxon>Eukaryota</taxon>
        <taxon>Viridiplantae</taxon>
        <taxon>Streptophyta</taxon>
        <taxon>Embryophyta</taxon>
        <taxon>Tracheophyta</taxon>
        <taxon>Polypodiopsida</taxon>
        <taxon>Polypodiidae</taxon>
        <taxon>Polypodiales</taxon>
        <taxon>Pteridineae</taxon>
        <taxon>Pteridaceae</taxon>
        <taxon>Vittarioideae</taxon>
        <taxon>Adiantum</taxon>
    </lineage>
</organism>
<dbReference type="AlphaFoldDB" id="A0A9D4ZS46"/>
<gene>
    <name evidence="2" type="ORF">GOP47_0000150</name>
</gene>